<gene>
    <name evidence="3" type="ORF">CC80DRAFT_10099</name>
</gene>
<feature type="compositionally biased region" description="Acidic residues" evidence="1">
    <location>
        <begin position="801"/>
        <end position="820"/>
    </location>
</feature>
<dbReference type="InterPro" id="IPR056599">
    <property type="entry name" value="AAA_lid_fung"/>
</dbReference>
<dbReference type="InterPro" id="IPR003959">
    <property type="entry name" value="ATPase_AAA_core"/>
</dbReference>
<dbReference type="Pfam" id="PF00004">
    <property type="entry name" value="AAA"/>
    <property type="match status" value="1"/>
</dbReference>
<dbReference type="Pfam" id="PF22942">
    <property type="entry name" value="DUF7025"/>
    <property type="match status" value="1"/>
</dbReference>
<evidence type="ECO:0000313" key="4">
    <source>
        <dbReference type="Proteomes" id="UP000800035"/>
    </source>
</evidence>
<organism evidence="3 4">
    <name type="scientific">Byssothecium circinans</name>
    <dbReference type="NCBI Taxonomy" id="147558"/>
    <lineage>
        <taxon>Eukaryota</taxon>
        <taxon>Fungi</taxon>
        <taxon>Dikarya</taxon>
        <taxon>Ascomycota</taxon>
        <taxon>Pezizomycotina</taxon>
        <taxon>Dothideomycetes</taxon>
        <taxon>Pleosporomycetidae</taxon>
        <taxon>Pleosporales</taxon>
        <taxon>Massarineae</taxon>
        <taxon>Massarinaceae</taxon>
        <taxon>Byssothecium</taxon>
    </lineage>
</organism>
<evidence type="ECO:0000256" key="1">
    <source>
        <dbReference type="SAM" id="MobiDB-lite"/>
    </source>
</evidence>
<dbReference type="InterPro" id="IPR003593">
    <property type="entry name" value="AAA+_ATPase"/>
</dbReference>
<dbReference type="InterPro" id="IPR027417">
    <property type="entry name" value="P-loop_NTPase"/>
</dbReference>
<dbReference type="SMART" id="SM00382">
    <property type="entry name" value="AAA"/>
    <property type="match status" value="1"/>
</dbReference>
<dbReference type="PANTHER" id="PTHR46411:SF2">
    <property type="entry name" value="AAA+ ATPASE DOMAIN-CONTAINING PROTEIN"/>
    <property type="match status" value="1"/>
</dbReference>
<protein>
    <submittedName>
        <fullName evidence="3">P-loop containing nucleoside triphosphate hydrolase protein</fullName>
    </submittedName>
</protein>
<proteinExistence type="predicted"/>
<dbReference type="Gene3D" id="3.40.50.300">
    <property type="entry name" value="P-loop containing nucleotide triphosphate hydrolases"/>
    <property type="match status" value="1"/>
</dbReference>
<accession>A0A6A5UL04</accession>
<dbReference type="InterPro" id="IPR054289">
    <property type="entry name" value="DUF7025"/>
</dbReference>
<evidence type="ECO:0000313" key="3">
    <source>
        <dbReference type="EMBL" id="KAF1963596.1"/>
    </source>
</evidence>
<dbReference type="CDD" id="cd19481">
    <property type="entry name" value="RecA-like_protease"/>
    <property type="match status" value="1"/>
</dbReference>
<keyword evidence="4" id="KW-1185">Reference proteome</keyword>
<dbReference type="SUPFAM" id="SSF52540">
    <property type="entry name" value="P-loop containing nucleoside triphosphate hydrolases"/>
    <property type="match status" value="1"/>
</dbReference>
<feature type="domain" description="AAA+ ATPase" evidence="2">
    <location>
        <begin position="495"/>
        <end position="622"/>
    </location>
</feature>
<reference evidence="3" key="1">
    <citation type="journal article" date="2020" name="Stud. Mycol.">
        <title>101 Dothideomycetes genomes: a test case for predicting lifestyles and emergence of pathogens.</title>
        <authorList>
            <person name="Haridas S."/>
            <person name="Albert R."/>
            <person name="Binder M."/>
            <person name="Bloem J."/>
            <person name="Labutti K."/>
            <person name="Salamov A."/>
            <person name="Andreopoulos B."/>
            <person name="Baker S."/>
            <person name="Barry K."/>
            <person name="Bills G."/>
            <person name="Bluhm B."/>
            <person name="Cannon C."/>
            <person name="Castanera R."/>
            <person name="Culley D."/>
            <person name="Daum C."/>
            <person name="Ezra D."/>
            <person name="Gonzalez J."/>
            <person name="Henrissat B."/>
            <person name="Kuo A."/>
            <person name="Liang C."/>
            <person name="Lipzen A."/>
            <person name="Lutzoni F."/>
            <person name="Magnuson J."/>
            <person name="Mondo S."/>
            <person name="Nolan M."/>
            <person name="Ohm R."/>
            <person name="Pangilinan J."/>
            <person name="Park H.-J."/>
            <person name="Ramirez L."/>
            <person name="Alfaro M."/>
            <person name="Sun H."/>
            <person name="Tritt A."/>
            <person name="Yoshinaga Y."/>
            <person name="Zwiers L.-H."/>
            <person name="Turgeon B."/>
            <person name="Goodwin S."/>
            <person name="Spatafora J."/>
            <person name="Crous P."/>
            <person name="Grigoriev I."/>
        </authorList>
    </citation>
    <scope>NUCLEOTIDE SEQUENCE</scope>
    <source>
        <strain evidence="3">CBS 675.92</strain>
    </source>
</reference>
<dbReference type="AlphaFoldDB" id="A0A6A5UL04"/>
<dbReference type="PANTHER" id="PTHR46411">
    <property type="entry name" value="FAMILY ATPASE, PUTATIVE-RELATED"/>
    <property type="match status" value="1"/>
</dbReference>
<sequence length="820" mass="93726">MRAFPEIQTRLVKLKKELEEANAQVRAEEEAKASEGKSLKETEPSSETPAQDKATEKCDGETPDAQVEIPTLAKEPATKDKATSVSSYASSVASSEGDYFTNETERRDRLDARYTHLKCLHDFMTTELGDLLELRKRIADGTQKDIEFEDLWHLYAPGDVIYSNDNGYHQLYKVYFVSGGQSLKRTRNAQEASEINNMRERLRPWVPPELREDGEDETLEKLLREESSGIGTWTAFKVDCYSMAFDGEYCGPIDVCKKIQPYGTPREITSLPMFPLRFHPRKDELLRELEDRGRRFLFAGGHKSYDGRTIALKRIDSRVEIQSDVYVDFDAYYQDNTSKKPELGKLLRSRQNWAEVQEAASFDELLSCSLTGHEIDSKLSDDFFNANRLSLERFKPLKDEVPSEFLCLMPHYVVGYVFQLREWHHLDLDLIKDIDRDSADARAAGFEDLVIPKRYRDLLVALVDSHASGLQRGEEKKKHASVIQTQIDLVRGKGQGLIILLHGPPGSGKTSTAETIAAYTRRPLYSITCGDIGMTPDVVEKNLLDHTRRADRWGCVLLLDEADVFLVQRDWDSLTRNALVSVFLRQLEYYAGILFLTTNRIGVIDEAFKSRVHISLRYPGVDLESTKIMWSNIMARIEKDNKHSDIQIVFDKEALLEFASKHFEKCRRENVTWNGRQIRNAFQTALALGHYERFDKIREAGMTPEEALATGKKKWRTVKLTKANFQNIAKTAKEFEQYIATVRGSDSMNAQELELRRDNYDPERPQARKQYPSSREAVRDLQSSASASRSKGKRAAKVELPSEDEEDESDSEDLSPEEDD</sequence>
<feature type="region of interest" description="Disordered" evidence="1">
    <location>
        <begin position="21"/>
        <end position="85"/>
    </location>
</feature>
<feature type="region of interest" description="Disordered" evidence="1">
    <location>
        <begin position="756"/>
        <end position="820"/>
    </location>
</feature>
<dbReference type="GO" id="GO:0016887">
    <property type="term" value="F:ATP hydrolysis activity"/>
    <property type="evidence" value="ECO:0007669"/>
    <property type="project" value="InterPro"/>
</dbReference>
<dbReference type="GO" id="GO:0005524">
    <property type="term" value="F:ATP binding"/>
    <property type="evidence" value="ECO:0007669"/>
    <property type="project" value="InterPro"/>
</dbReference>
<feature type="compositionally biased region" description="Basic and acidic residues" evidence="1">
    <location>
        <begin position="26"/>
        <end position="43"/>
    </location>
</feature>
<keyword evidence="3" id="KW-0378">Hydrolase</keyword>
<feature type="compositionally biased region" description="Basic and acidic residues" evidence="1">
    <location>
        <begin position="756"/>
        <end position="766"/>
    </location>
</feature>
<dbReference type="Pfam" id="PF23232">
    <property type="entry name" value="AAA_lid_13"/>
    <property type="match status" value="1"/>
</dbReference>
<dbReference type="EMBL" id="ML976977">
    <property type="protein sequence ID" value="KAF1963596.1"/>
    <property type="molecule type" value="Genomic_DNA"/>
</dbReference>
<dbReference type="Proteomes" id="UP000800035">
    <property type="component" value="Unassembled WGS sequence"/>
</dbReference>
<evidence type="ECO:0000259" key="2">
    <source>
        <dbReference type="SMART" id="SM00382"/>
    </source>
</evidence>
<name>A0A6A5UL04_9PLEO</name>
<dbReference type="OrthoDB" id="10042665at2759"/>